<protein>
    <submittedName>
        <fullName evidence="1">Uncharacterized protein</fullName>
    </submittedName>
</protein>
<name>A0A1D8N6E2_YARLL</name>
<evidence type="ECO:0000313" key="1">
    <source>
        <dbReference type="EMBL" id="AOW01197.1"/>
    </source>
</evidence>
<organism evidence="1 2">
    <name type="scientific">Yarrowia lipolytica</name>
    <name type="common">Candida lipolytica</name>
    <dbReference type="NCBI Taxonomy" id="4952"/>
    <lineage>
        <taxon>Eukaryota</taxon>
        <taxon>Fungi</taxon>
        <taxon>Dikarya</taxon>
        <taxon>Ascomycota</taxon>
        <taxon>Saccharomycotina</taxon>
        <taxon>Dipodascomycetes</taxon>
        <taxon>Dipodascales</taxon>
        <taxon>Dipodascales incertae sedis</taxon>
        <taxon>Yarrowia</taxon>
    </lineage>
</organism>
<reference evidence="1 2" key="1">
    <citation type="journal article" date="2016" name="PLoS ONE">
        <title>Sequence Assembly of Yarrowia lipolytica Strain W29/CLIB89 Shows Transposable Element Diversity.</title>
        <authorList>
            <person name="Magnan C."/>
            <person name="Yu J."/>
            <person name="Chang I."/>
            <person name="Jahn E."/>
            <person name="Kanomata Y."/>
            <person name="Wu J."/>
            <person name="Zeller M."/>
            <person name="Oakes M."/>
            <person name="Baldi P."/>
            <person name="Sandmeyer S."/>
        </authorList>
    </citation>
    <scope>NUCLEOTIDE SEQUENCE [LARGE SCALE GENOMIC DNA]</scope>
    <source>
        <strain evidence="2">CLIB89(W29)</strain>
    </source>
</reference>
<dbReference type="VEuPathDB" id="FungiDB:YALI1_B05639g"/>
<evidence type="ECO:0000313" key="2">
    <source>
        <dbReference type="Proteomes" id="UP000182444"/>
    </source>
</evidence>
<dbReference type="GeneID" id="94582628"/>
<gene>
    <name evidence="1" type="ORF">YALI1_B05639g</name>
</gene>
<accession>A0A1D8N6E2</accession>
<sequence>MAVHCLTTSDKDNRACHWYQKTCLQTGEDNISAVFILLQSSARVSSSSPYPIYRVCTEDCSSTSQQTSLSPSSISTGLLGARPMDSEFSADSDDINYSLCI</sequence>
<dbReference type="Proteomes" id="UP000182444">
    <property type="component" value="Chromosome 1B"/>
</dbReference>
<dbReference type="EMBL" id="CP017554">
    <property type="protein sequence ID" value="AOW01197.1"/>
    <property type="molecule type" value="Genomic_DNA"/>
</dbReference>
<proteinExistence type="predicted"/>
<dbReference type="AlphaFoldDB" id="A0A1D8N6E2"/>
<dbReference type="RefSeq" id="XP_068138069.1">
    <property type="nucleotide sequence ID" value="XM_068281968.1"/>
</dbReference>